<evidence type="ECO:0000313" key="2">
    <source>
        <dbReference type="EMBL" id="QJA59915.1"/>
    </source>
</evidence>
<evidence type="ECO:0000313" key="3">
    <source>
        <dbReference type="EMBL" id="QJI04005.1"/>
    </source>
</evidence>
<dbReference type="EMBL" id="MT144168">
    <property type="protein sequence ID" value="QJA50006.1"/>
    <property type="molecule type" value="Genomic_DNA"/>
</dbReference>
<gene>
    <name evidence="2" type="ORF">MM415B01221_0024</name>
    <name evidence="1" type="ORF">TM448A01550_0021</name>
    <name evidence="3" type="ORF">TM448B05832_0004</name>
</gene>
<accession>A0A6H1ZQ00</accession>
<dbReference type="EMBL" id="MT145139">
    <property type="protein sequence ID" value="QJI04005.1"/>
    <property type="molecule type" value="Genomic_DNA"/>
</dbReference>
<reference evidence="1" key="1">
    <citation type="submission" date="2020-03" db="EMBL/GenBank/DDBJ databases">
        <title>The deep terrestrial virosphere.</title>
        <authorList>
            <person name="Holmfeldt K."/>
            <person name="Nilsson E."/>
            <person name="Simone D."/>
            <person name="Lopez-Fernandez M."/>
            <person name="Wu X."/>
            <person name="de Brujin I."/>
            <person name="Lundin D."/>
            <person name="Andersson A."/>
            <person name="Bertilsson S."/>
            <person name="Dopson M."/>
        </authorList>
    </citation>
    <scope>NUCLEOTIDE SEQUENCE</scope>
    <source>
        <strain evidence="2">MM415B01221</strain>
        <strain evidence="1">TM448A01550</strain>
        <strain evidence="3">TM448B05832</strain>
    </source>
</reference>
<protein>
    <submittedName>
        <fullName evidence="1">Uncharacterized protein</fullName>
    </submittedName>
</protein>
<dbReference type="EMBL" id="MT141388">
    <property type="protein sequence ID" value="QJA59915.1"/>
    <property type="molecule type" value="Genomic_DNA"/>
</dbReference>
<proteinExistence type="predicted"/>
<name>A0A6H1ZQ00_9ZZZZ</name>
<sequence>MALPMERESDVGVSGFQGIKKVRGLLVNINVEPQPDKWDGEGDVVKVYMEDTVILEMFQDEEPFELKIGDDKGKFTFVMPYKLTSTGKISSGTGYDRCWRQSAKEMGKIPSDFIGQYVTLEKQPRLLFSTYEMEEDDGTGKKKTPKLDADGNKIKRDVLAVGENGLPKYFCFVSDETADSDNVKAKVIETIVGLNASAAKRKLMVAFKQYPEYKDALNAGTLADDLGLVVVDGKFQVKDES</sequence>
<dbReference type="AlphaFoldDB" id="A0A6H1ZQ00"/>
<organism evidence="1">
    <name type="scientific">viral metagenome</name>
    <dbReference type="NCBI Taxonomy" id="1070528"/>
    <lineage>
        <taxon>unclassified sequences</taxon>
        <taxon>metagenomes</taxon>
        <taxon>organismal metagenomes</taxon>
    </lineage>
</organism>
<evidence type="ECO:0000313" key="1">
    <source>
        <dbReference type="EMBL" id="QJA50006.1"/>
    </source>
</evidence>